<comment type="caution">
    <text evidence="4">The sequence shown here is derived from an EMBL/GenBank/DDBJ whole genome shotgun (WGS) entry which is preliminary data.</text>
</comment>
<dbReference type="Gene3D" id="3.90.215.10">
    <property type="entry name" value="Gamma Fibrinogen, chain A, domain 1"/>
    <property type="match status" value="2"/>
</dbReference>
<dbReference type="GO" id="GO:0005615">
    <property type="term" value="C:extracellular space"/>
    <property type="evidence" value="ECO:0007669"/>
    <property type="project" value="TreeGrafter"/>
</dbReference>
<evidence type="ECO:0000313" key="4">
    <source>
        <dbReference type="EMBL" id="PIK39729.1"/>
    </source>
</evidence>
<dbReference type="OrthoDB" id="6116575at2759"/>
<dbReference type="PROSITE" id="PS51406">
    <property type="entry name" value="FIBRINOGEN_C_2"/>
    <property type="match status" value="2"/>
</dbReference>
<evidence type="ECO:0000259" key="3">
    <source>
        <dbReference type="PROSITE" id="PS51406"/>
    </source>
</evidence>
<evidence type="ECO:0000313" key="5">
    <source>
        <dbReference type="Proteomes" id="UP000230750"/>
    </source>
</evidence>
<evidence type="ECO:0000259" key="2">
    <source>
        <dbReference type="PROSITE" id="PS50026"/>
    </source>
</evidence>
<dbReference type="Pfam" id="PF00147">
    <property type="entry name" value="Fibrinogen_C"/>
    <property type="match status" value="1"/>
</dbReference>
<dbReference type="AlphaFoldDB" id="A0A2G8JVI7"/>
<dbReference type="InterPro" id="IPR002181">
    <property type="entry name" value="Fibrinogen_a/b/g_C_dom"/>
</dbReference>
<dbReference type="InterPro" id="IPR025615">
    <property type="entry name" value="TILa_dom"/>
</dbReference>
<dbReference type="InterPro" id="IPR050373">
    <property type="entry name" value="Fibrinogen_C-term_domain"/>
</dbReference>
<sequence length="394" mass="44179">MLKEILSFKIGGDILLAEARSIVIELGRPQHVCCERKYCIFALGKHILKHSYTTSSRLISKLLNYSLNTYTPESLITACPPNMVYETCSCQTTCEDPKGESGCHSDCIGSESCVCPTGFLMHGSDCTSASECGCFVPEVNFVVPNGELYINDRCTQKCFCNNNQLTCAVYRCSTDAVCNVKNGVRKCYCNAGYEGNGETCTTSSTDCKDVYDSGRRQDGVYTILPSRWPGLPFNVKCKMDNGGGWTKDYKLRFDVITSRGWRKYAEYAEFEVRSENDKYRMSKLGAHSGDTGDYLVARNRGKYFSTYDRDNDACGNFNCAEKHRSGWWHSNTYCSYCYGSNCSRFQYSRSCNTECTADNLNGDYNGGNGENIMSYASGDNCYVRSVEMKIRPRL</sequence>
<dbReference type="PANTHER" id="PTHR19143">
    <property type="entry name" value="FIBRINOGEN/TENASCIN/ANGIOPOEITIN"/>
    <property type="match status" value="1"/>
</dbReference>
<gene>
    <name evidence="4" type="ORF">BSL78_23431</name>
</gene>
<comment type="caution">
    <text evidence="1">Lacks conserved residue(s) required for the propagation of feature annotation.</text>
</comment>
<dbReference type="SUPFAM" id="SSF57567">
    <property type="entry name" value="Serine protease inhibitors"/>
    <property type="match status" value="1"/>
</dbReference>
<dbReference type="Pfam" id="PF12714">
    <property type="entry name" value="TILa"/>
    <property type="match status" value="1"/>
</dbReference>
<dbReference type="InterPro" id="IPR000742">
    <property type="entry name" value="EGF"/>
</dbReference>
<dbReference type="STRING" id="307972.A0A2G8JVI7"/>
<dbReference type="EMBL" id="MRZV01001207">
    <property type="protein sequence ID" value="PIK39729.1"/>
    <property type="molecule type" value="Genomic_DNA"/>
</dbReference>
<dbReference type="PROSITE" id="PS01186">
    <property type="entry name" value="EGF_2"/>
    <property type="match status" value="1"/>
</dbReference>
<feature type="domain" description="EGF-like" evidence="2">
    <location>
        <begin position="163"/>
        <end position="201"/>
    </location>
</feature>
<accession>A0A2G8JVI7</accession>
<proteinExistence type="predicted"/>
<keyword evidence="5" id="KW-1185">Reference proteome</keyword>
<feature type="domain" description="Fibrinogen C-terminal" evidence="3">
    <location>
        <begin position="248"/>
        <end position="394"/>
    </location>
</feature>
<dbReference type="SMART" id="SM00181">
    <property type="entry name" value="EGF"/>
    <property type="match status" value="2"/>
</dbReference>
<protein>
    <submittedName>
        <fullName evidence="4">Putative microfibril-associated glycoprotein 4-like</fullName>
    </submittedName>
</protein>
<dbReference type="SUPFAM" id="SSF56496">
    <property type="entry name" value="Fibrinogen C-terminal domain-like"/>
    <property type="match status" value="1"/>
</dbReference>
<dbReference type="InterPro" id="IPR036084">
    <property type="entry name" value="Ser_inhib-like_sf"/>
</dbReference>
<dbReference type="PROSITE" id="PS50026">
    <property type="entry name" value="EGF_3"/>
    <property type="match status" value="1"/>
</dbReference>
<dbReference type="Gene3D" id="2.10.25.10">
    <property type="entry name" value="Laminin"/>
    <property type="match status" value="2"/>
</dbReference>
<dbReference type="InterPro" id="IPR036056">
    <property type="entry name" value="Fibrinogen-like_C"/>
</dbReference>
<evidence type="ECO:0000256" key="1">
    <source>
        <dbReference type="PROSITE-ProRule" id="PRU00076"/>
    </source>
</evidence>
<dbReference type="InterPro" id="IPR002919">
    <property type="entry name" value="TIL_dom"/>
</dbReference>
<name>A0A2G8JVI7_STIJA</name>
<feature type="domain" description="Fibrinogen C-terminal" evidence="3">
    <location>
        <begin position="198"/>
        <end position="246"/>
    </location>
</feature>
<dbReference type="InterPro" id="IPR014716">
    <property type="entry name" value="Fibrinogen_a/b/g_C_1"/>
</dbReference>
<dbReference type="CDD" id="cd19941">
    <property type="entry name" value="TIL"/>
    <property type="match status" value="1"/>
</dbReference>
<dbReference type="Pfam" id="PF01826">
    <property type="entry name" value="TIL"/>
    <property type="match status" value="1"/>
</dbReference>
<dbReference type="SMART" id="SM00186">
    <property type="entry name" value="FBG"/>
    <property type="match status" value="1"/>
</dbReference>
<keyword evidence="1" id="KW-0245">EGF-like domain</keyword>
<dbReference type="Proteomes" id="UP000230750">
    <property type="component" value="Unassembled WGS sequence"/>
</dbReference>
<reference evidence="4 5" key="1">
    <citation type="journal article" date="2017" name="PLoS Biol.">
        <title>The sea cucumber genome provides insights into morphological evolution and visceral regeneration.</title>
        <authorList>
            <person name="Zhang X."/>
            <person name="Sun L."/>
            <person name="Yuan J."/>
            <person name="Sun Y."/>
            <person name="Gao Y."/>
            <person name="Zhang L."/>
            <person name="Li S."/>
            <person name="Dai H."/>
            <person name="Hamel J.F."/>
            <person name="Liu C."/>
            <person name="Yu Y."/>
            <person name="Liu S."/>
            <person name="Lin W."/>
            <person name="Guo K."/>
            <person name="Jin S."/>
            <person name="Xu P."/>
            <person name="Storey K.B."/>
            <person name="Huan P."/>
            <person name="Zhang T."/>
            <person name="Zhou Y."/>
            <person name="Zhang J."/>
            <person name="Lin C."/>
            <person name="Li X."/>
            <person name="Xing L."/>
            <person name="Huo D."/>
            <person name="Sun M."/>
            <person name="Wang L."/>
            <person name="Mercier A."/>
            <person name="Li F."/>
            <person name="Yang H."/>
            <person name="Xiang J."/>
        </authorList>
    </citation>
    <scope>NUCLEOTIDE SEQUENCE [LARGE SCALE GENOMIC DNA]</scope>
    <source>
        <strain evidence="4">Shaxun</strain>
        <tissue evidence="4">Muscle</tissue>
    </source>
</reference>
<organism evidence="4 5">
    <name type="scientific">Stichopus japonicus</name>
    <name type="common">Sea cucumber</name>
    <dbReference type="NCBI Taxonomy" id="307972"/>
    <lineage>
        <taxon>Eukaryota</taxon>
        <taxon>Metazoa</taxon>
        <taxon>Echinodermata</taxon>
        <taxon>Eleutherozoa</taxon>
        <taxon>Echinozoa</taxon>
        <taxon>Holothuroidea</taxon>
        <taxon>Aspidochirotacea</taxon>
        <taxon>Aspidochirotida</taxon>
        <taxon>Stichopodidae</taxon>
        <taxon>Apostichopus</taxon>
    </lineage>
</organism>